<evidence type="ECO:0000256" key="2">
    <source>
        <dbReference type="ARBA" id="ARBA00005927"/>
    </source>
</evidence>
<feature type="compositionally biased region" description="Polar residues" evidence="11">
    <location>
        <begin position="488"/>
        <end position="507"/>
    </location>
</feature>
<evidence type="ECO:0000256" key="4">
    <source>
        <dbReference type="ARBA" id="ARBA00022824"/>
    </source>
</evidence>
<dbReference type="InterPro" id="IPR024340">
    <property type="entry name" value="Sec16_CCD"/>
</dbReference>
<reference evidence="15 16" key="1">
    <citation type="submission" date="2017-10" db="EMBL/GenBank/DDBJ databases">
        <title>Comparative genomics in systemic dimorphic fungi from Ajellomycetaceae.</title>
        <authorList>
            <person name="Munoz J.F."/>
            <person name="Mcewen J.G."/>
            <person name="Clay O.K."/>
            <person name="Cuomo C.A."/>
        </authorList>
    </citation>
    <scope>NUCLEOTIDE SEQUENCE [LARGE SCALE GENOMIC DNA]</scope>
    <source>
        <strain evidence="15 16">UAMH7299</strain>
    </source>
</reference>
<keyword evidence="8 10" id="KW-0472">Membrane</keyword>
<feature type="compositionally biased region" description="Low complexity" evidence="11">
    <location>
        <begin position="548"/>
        <end position="561"/>
    </location>
</feature>
<feature type="compositionally biased region" description="Polar residues" evidence="11">
    <location>
        <begin position="1806"/>
        <end position="1815"/>
    </location>
</feature>
<keyword evidence="7 10" id="KW-0072">Autophagy</keyword>
<evidence type="ECO:0000259" key="14">
    <source>
        <dbReference type="Pfam" id="PF12935"/>
    </source>
</evidence>
<comment type="caution">
    <text evidence="15">The sequence shown here is derived from an EMBL/GenBank/DDBJ whole genome shotgun (WGS) entry which is preliminary data.</text>
</comment>
<dbReference type="GO" id="GO:0070971">
    <property type="term" value="C:endoplasmic reticulum exit site"/>
    <property type="evidence" value="ECO:0007669"/>
    <property type="project" value="TreeGrafter"/>
</dbReference>
<evidence type="ECO:0000259" key="13">
    <source>
        <dbReference type="Pfam" id="PF12932"/>
    </source>
</evidence>
<feature type="region of interest" description="Disordered" evidence="11">
    <location>
        <begin position="1439"/>
        <end position="1686"/>
    </location>
</feature>
<evidence type="ECO:0000256" key="11">
    <source>
        <dbReference type="SAM" id="MobiDB-lite"/>
    </source>
</evidence>
<feature type="compositionally biased region" description="Polar residues" evidence="11">
    <location>
        <begin position="1450"/>
        <end position="1493"/>
    </location>
</feature>
<feature type="compositionally biased region" description="Polar residues" evidence="11">
    <location>
        <begin position="427"/>
        <end position="439"/>
    </location>
</feature>
<feature type="compositionally biased region" description="Basic and acidic residues" evidence="11">
    <location>
        <begin position="30"/>
        <end position="42"/>
    </location>
</feature>
<feature type="compositionally biased region" description="Low complexity" evidence="11">
    <location>
        <begin position="1726"/>
        <end position="1736"/>
    </location>
</feature>
<dbReference type="CDD" id="cd09233">
    <property type="entry name" value="ACE1-Sec16-like"/>
    <property type="match status" value="1"/>
</dbReference>
<dbReference type="PANTHER" id="PTHR13402">
    <property type="entry name" value="RGPR-RELATED"/>
    <property type="match status" value="1"/>
</dbReference>
<dbReference type="Pfam" id="PF12935">
    <property type="entry name" value="Sec16_N"/>
    <property type="match status" value="1"/>
</dbReference>
<feature type="compositionally biased region" description="Low complexity" evidence="11">
    <location>
        <begin position="315"/>
        <end position="328"/>
    </location>
</feature>
<feature type="compositionally biased region" description="Basic residues" evidence="11">
    <location>
        <begin position="526"/>
        <end position="535"/>
    </location>
</feature>
<feature type="compositionally biased region" description="Low complexity" evidence="11">
    <location>
        <begin position="1772"/>
        <end position="1790"/>
    </location>
</feature>
<feature type="compositionally biased region" description="Polar residues" evidence="11">
    <location>
        <begin position="67"/>
        <end position="92"/>
    </location>
</feature>
<comment type="similarity">
    <text evidence="2 10">Belongs to the SEC16 family.</text>
</comment>
<protein>
    <recommendedName>
        <fullName evidence="10">Protein transport protein sec16</fullName>
    </recommendedName>
</protein>
<gene>
    <name evidence="15" type="ORF">AJ80_06579</name>
</gene>
<evidence type="ECO:0000313" key="15">
    <source>
        <dbReference type="EMBL" id="PGH12755.1"/>
    </source>
</evidence>
<evidence type="ECO:0000256" key="7">
    <source>
        <dbReference type="ARBA" id="ARBA00023006"/>
    </source>
</evidence>
<dbReference type="GO" id="GO:0005789">
    <property type="term" value="C:endoplasmic reticulum membrane"/>
    <property type="evidence" value="ECO:0007669"/>
    <property type="project" value="UniProtKB-SubCell"/>
</dbReference>
<feature type="compositionally biased region" description="Polar residues" evidence="11">
    <location>
        <begin position="130"/>
        <end position="144"/>
    </location>
</feature>
<dbReference type="FunFam" id="1.25.40.1030:FF:000008">
    <property type="entry name" value="Protein transport protein sec16"/>
    <property type="match status" value="1"/>
</dbReference>
<dbReference type="Gene3D" id="1.25.40.1030">
    <property type="match status" value="1"/>
</dbReference>
<comment type="subcellular location">
    <subcellularLocation>
        <location evidence="1">Endoplasmic reticulum membrane</location>
        <topology evidence="1">Peripheral membrane protein</topology>
        <orientation evidence="1">Cytoplasmic side</orientation>
    </subcellularLocation>
</comment>
<feature type="domain" description="Sec16 N-terminal" evidence="14">
    <location>
        <begin position="246"/>
        <end position="459"/>
    </location>
</feature>
<evidence type="ECO:0000259" key="12">
    <source>
        <dbReference type="Pfam" id="PF12931"/>
    </source>
</evidence>
<feature type="region of interest" description="Disordered" evidence="11">
    <location>
        <begin position="1703"/>
        <end position="1846"/>
    </location>
</feature>
<dbReference type="GO" id="GO:0006914">
    <property type="term" value="P:autophagy"/>
    <property type="evidence" value="ECO:0007669"/>
    <property type="project" value="UniProtKB-KW"/>
</dbReference>
<evidence type="ECO:0000256" key="8">
    <source>
        <dbReference type="ARBA" id="ARBA00023136"/>
    </source>
</evidence>
<dbReference type="EMBL" id="PDNA01000113">
    <property type="protein sequence ID" value="PGH12755.1"/>
    <property type="molecule type" value="Genomic_DNA"/>
</dbReference>
<organism evidence="15 16">
    <name type="scientific">Polytolypa hystricis (strain UAMH7299)</name>
    <dbReference type="NCBI Taxonomy" id="1447883"/>
    <lineage>
        <taxon>Eukaryota</taxon>
        <taxon>Fungi</taxon>
        <taxon>Dikarya</taxon>
        <taxon>Ascomycota</taxon>
        <taxon>Pezizomycotina</taxon>
        <taxon>Eurotiomycetes</taxon>
        <taxon>Eurotiomycetidae</taxon>
        <taxon>Onygenales</taxon>
        <taxon>Onygenales incertae sedis</taxon>
        <taxon>Polytolypa</taxon>
    </lineage>
</organism>
<evidence type="ECO:0000256" key="9">
    <source>
        <dbReference type="ARBA" id="ARBA00024687"/>
    </source>
</evidence>
<feature type="domain" description="Sec16 central conserved" evidence="13">
    <location>
        <begin position="914"/>
        <end position="1030"/>
    </location>
</feature>
<name>A0A2B7XUY0_POLH7</name>
<dbReference type="GO" id="GO:0007030">
    <property type="term" value="P:Golgi organization"/>
    <property type="evidence" value="ECO:0007669"/>
    <property type="project" value="TreeGrafter"/>
</dbReference>
<evidence type="ECO:0000256" key="1">
    <source>
        <dbReference type="ARBA" id="ARBA00004397"/>
    </source>
</evidence>
<feature type="compositionally biased region" description="Basic and acidic residues" evidence="11">
    <location>
        <begin position="1608"/>
        <end position="1617"/>
    </location>
</feature>
<proteinExistence type="inferred from homology"/>
<keyword evidence="5 10" id="KW-0931">ER-Golgi transport</keyword>
<feature type="region of interest" description="Disordered" evidence="11">
    <location>
        <begin position="407"/>
        <end position="885"/>
    </location>
</feature>
<evidence type="ECO:0000256" key="6">
    <source>
        <dbReference type="ARBA" id="ARBA00022927"/>
    </source>
</evidence>
<comment type="function">
    <text evidence="9 10">Involved in the initiation of assembly of the COPII coat required for the formation of transport vesicles from the endoplasmic reticulum (ER) and the selection of cargo molecules. Also involved in autophagy.</text>
</comment>
<keyword evidence="3 10" id="KW-0813">Transport</keyword>
<dbReference type="GO" id="GO:0012507">
    <property type="term" value="C:ER to Golgi transport vesicle membrane"/>
    <property type="evidence" value="ECO:0007669"/>
    <property type="project" value="TreeGrafter"/>
</dbReference>
<keyword evidence="16" id="KW-1185">Reference proteome</keyword>
<feature type="compositionally biased region" description="Basic and acidic residues" evidence="11">
    <location>
        <begin position="1633"/>
        <end position="1664"/>
    </location>
</feature>
<dbReference type="Pfam" id="PF12932">
    <property type="entry name" value="Sec16"/>
    <property type="match status" value="1"/>
</dbReference>
<feature type="compositionally biased region" description="Pro residues" evidence="11">
    <location>
        <begin position="686"/>
        <end position="707"/>
    </location>
</feature>
<dbReference type="GO" id="GO:0015031">
    <property type="term" value="P:protein transport"/>
    <property type="evidence" value="ECO:0007669"/>
    <property type="project" value="UniProtKB-KW"/>
</dbReference>
<evidence type="ECO:0000256" key="5">
    <source>
        <dbReference type="ARBA" id="ARBA00022892"/>
    </source>
</evidence>
<dbReference type="InterPro" id="IPR024468">
    <property type="entry name" value="Sec16_N"/>
</dbReference>
<dbReference type="PANTHER" id="PTHR13402:SF6">
    <property type="entry name" value="SECRETORY 16, ISOFORM I"/>
    <property type="match status" value="1"/>
</dbReference>
<dbReference type="GO" id="GO:0016192">
    <property type="term" value="P:vesicle-mediated transport"/>
    <property type="evidence" value="ECO:0007669"/>
    <property type="project" value="UniProtKB-KW"/>
</dbReference>
<keyword evidence="6 10" id="KW-0653">Protein transport</keyword>
<feature type="compositionally biased region" description="Low complexity" evidence="11">
    <location>
        <begin position="610"/>
        <end position="637"/>
    </location>
</feature>
<feature type="compositionally biased region" description="Polar residues" evidence="11">
    <location>
        <begin position="44"/>
        <end position="57"/>
    </location>
</feature>
<keyword evidence="4 10" id="KW-0256">Endoplasmic reticulum</keyword>
<feature type="compositionally biased region" description="Polar residues" evidence="11">
    <location>
        <begin position="638"/>
        <end position="650"/>
    </location>
</feature>
<evidence type="ECO:0000313" key="16">
    <source>
        <dbReference type="Proteomes" id="UP000224634"/>
    </source>
</evidence>
<feature type="region of interest" description="Disordered" evidence="11">
    <location>
        <begin position="302"/>
        <end position="384"/>
    </location>
</feature>
<sequence>MAAAQENIMSHSSHYIAGAPPPVSWNPALRPDRSPQQEKLEFTFESSVPTQESTSAPESVFPAGAPESSNPVNSETASSPEPVSSDLPQTQDESVDSLPVAIESAPSIPVHQEAHLGFAQESSAHAAMLTENSAEQPGQGQQDANEPVGAIDEFKWDDGDEFAPSSETTQPFSDLLQRPDVMDRTNSFPDVDVSRNITDGQVYAPDDVTEAPPTEHAIPHPEQPADVNMHNGTEGEKATLPWSGSGEDEEDGFFNQLRTQTKPIYTPLEAESRFEEGVPLMDNSESFASEGHRQTVSIDAIFAADEAEDDTGFFSSPPTTSKGPGPQSLPALHRKSTDQVLTSLLVDQDSQGLQSTIAPEPSASSDNTQAQPSVTEGPVTEEDLAERWAAELGDDDLLVDDEDLEPSFEVSEQTPQNGHAVVGTPDYTPQYQQSATAQQFHAGPHGMATAKPQVNPYTPHQPSSSDLVQGLPAPGYMQGTFVAPTGASLPTQQTPADQSQKPESFVNQPKAGYKSPYDLPEDIARPKRAPIHRSSTHPAPRMQPPPRSSSMSGTQPTSSGSFAPPPVPSQMATTTSPPPASKPSTASSNFFEELPVTSRSRPSTRGRYTPQPASAQSSVPSHGLFAPPQVAAPPSAQRSNDQFAQFQLQTPGRIDPYAGLSAPATSSGPPQTSPYSPKPGSLQPGSKPPPSLRYSPAPPPSTGPPAPNRYVSQPPSVPHASGVLPFQPRTSSPLAQREIDVTQAFAPGPALQTASVPTEPQPVPQTQLQITSQPNDQRSHPPALNHYPLPASSESDAGHPIPGYAPQQLSPPRNAYQRAAQSNMLISRSAPDAQFMPPKRSQTQSPGKMFHEPTFPAFGGEPFQRPASVHDPQSPTTSHPPLSSIHGRAVSQQLDFIAPTDGQEYDPLQRWRGAPVFKFGFGGTIASSFPKHVPRYMTGNPIPKIKASAGEVRVQRMSNIVSFPEPIVKFPGPLKNKSKKKEVIAWLSAMIASFENQSLSLSQLSSASLKQHEENILLWKVVRILVEHDGILEGTAEIQKEVHNTLCPVPSSEFAAHGFSAPTSSTRTIQPEPVSPEGMESVRHSLLEGNREKAVWSAVDLRLWGHAMLISSTLDKSVWKQVIQEFIRREVRSAGDNTQSLAALYEIFAGNLEESIDELVPASARAGLQMVSKTAGGPTRNALDGLDKWQETLGLILSNRSQSDHQALLALARLLASYGRIEASHICTLFAKSSSTPNIFGGVDDSQAMVMLLGVDHRRYPYTFTTDLNHILLTEVLEFATTVLAGSGSTPMPYLQAFKLQHAMSLAEEGHTSEAQQYCESIGAVLKATTRPSPYFNSRFLVELDDLTLRLRQAPSDGTSSWISKPSMEKVSGSMWAKFNSFVAGDDSDGASTGSAKIGDDVGPFAKVVGTPPISRSPSVAESYGPYFAAGNQPVPVPAAGSRYAPGNQYAPNASPDQSRGRTSLDSQRSPSFSASGRSLPQRRSSQDPTTPLDSHYQPAGHSIYSPPAHGRHSTPPQSSYTPLAPVDENCSPQTMAPAAGPANGLAISGPYAGQQAPQPMHGAPPLNNGLAQPSGYEPPSMSMGYEPPSYEPPSYEPEPSNEEAVEDEKPKKKSFMDDDEDDDLVARMSKVKVSDQPREVDDAVRRAAEEDAKRPPPGSEKKGWFTGWFGGKKENPAGGGPIRAKLGEENSFYYDKDLKRWVNKKDPNSANVTAHSTPPPPKRSAPPSRSASAGMGPPPLGPPDLLSANSAPMLPPTSALANSPLRADGTPSPSLSPSLLGPPSASPGLIPRSVSAGNMAPPSRPGTSLSNASSIDDLLGAPQARKPSTVKARKKGRGYIDLMAK</sequence>
<dbReference type="Proteomes" id="UP000224634">
    <property type="component" value="Unassembled WGS sequence"/>
</dbReference>
<dbReference type="OrthoDB" id="8918678at2759"/>
<accession>A0A2B7XUY0</accession>
<evidence type="ECO:0000256" key="10">
    <source>
        <dbReference type="RuleBase" id="RU364101"/>
    </source>
</evidence>
<feature type="region of interest" description="Disordered" evidence="11">
    <location>
        <begin position="1"/>
        <end position="251"/>
    </location>
</feature>
<dbReference type="InterPro" id="IPR024298">
    <property type="entry name" value="Sec16_Sec23-bd"/>
</dbReference>
<feature type="compositionally biased region" description="Polar residues" evidence="11">
    <location>
        <begin position="871"/>
        <end position="881"/>
    </location>
</feature>
<dbReference type="Pfam" id="PF12931">
    <property type="entry name" value="TPR_Sec16"/>
    <property type="match status" value="1"/>
</dbReference>
<feature type="compositionally biased region" description="Polar residues" evidence="11">
    <location>
        <begin position="455"/>
        <end position="467"/>
    </location>
</feature>
<dbReference type="GO" id="GO:0070973">
    <property type="term" value="P:protein localization to endoplasmic reticulum exit site"/>
    <property type="evidence" value="ECO:0007669"/>
    <property type="project" value="TreeGrafter"/>
</dbReference>
<feature type="compositionally biased region" description="Polar residues" evidence="11">
    <location>
        <begin position="348"/>
        <end position="374"/>
    </location>
</feature>
<dbReference type="STRING" id="1447883.A0A2B7XUY0"/>
<evidence type="ECO:0000256" key="3">
    <source>
        <dbReference type="ARBA" id="ARBA00022448"/>
    </source>
</evidence>
<feature type="compositionally biased region" description="Polar residues" evidence="11">
    <location>
        <begin position="663"/>
        <end position="675"/>
    </location>
</feature>
<feature type="domain" description="Sec16 Sec23-binding" evidence="12">
    <location>
        <begin position="1082"/>
        <end position="1386"/>
    </location>
</feature>